<keyword evidence="10" id="KW-1015">Disulfide bond</keyword>
<evidence type="ECO:0000256" key="3">
    <source>
        <dbReference type="ARBA" id="ARBA00022475"/>
    </source>
</evidence>
<evidence type="ECO:0000256" key="8">
    <source>
        <dbReference type="ARBA" id="ARBA00023030"/>
    </source>
</evidence>
<evidence type="ECO:0000256" key="7">
    <source>
        <dbReference type="ARBA" id="ARBA00022989"/>
    </source>
</evidence>
<keyword evidence="9" id="KW-0472">Membrane</keyword>
<comment type="subcellular location">
    <subcellularLocation>
        <location evidence="1">Cell membrane</location>
        <topology evidence="1">Single-pass type I membrane protein</topology>
    </subcellularLocation>
    <subcellularLocation>
        <location evidence="2">Secreted</location>
    </subcellularLocation>
</comment>
<proteinExistence type="predicted"/>
<gene>
    <name evidence="12" type="ORF">AAFF_G00136870</name>
</gene>
<keyword evidence="6" id="KW-0812">Transmembrane</keyword>
<dbReference type="GO" id="GO:0007399">
    <property type="term" value="P:nervous system development"/>
    <property type="evidence" value="ECO:0007669"/>
    <property type="project" value="InterPro"/>
</dbReference>
<keyword evidence="8" id="KW-0339">Growth factor</keyword>
<evidence type="ECO:0000256" key="9">
    <source>
        <dbReference type="ARBA" id="ARBA00023136"/>
    </source>
</evidence>
<evidence type="ECO:0000256" key="6">
    <source>
        <dbReference type="ARBA" id="ARBA00022692"/>
    </source>
</evidence>
<evidence type="ECO:0000256" key="4">
    <source>
        <dbReference type="ARBA" id="ARBA00022525"/>
    </source>
</evidence>
<evidence type="ECO:0000256" key="5">
    <source>
        <dbReference type="ARBA" id="ARBA00022536"/>
    </source>
</evidence>
<accession>A0AAD7TCX8</accession>
<dbReference type="EMBL" id="JAINUG010000002">
    <property type="protein sequence ID" value="KAJ8417978.1"/>
    <property type="molecule type" value="Genomic_DNA"/>
</dbReference>
<dbReference type="GO" id="GO:0008083">
    <property type="term" value="F:growth factor activity"/>
    <property type="evidence" value="ECO:0007669"/>
    <property type="project" value="UniProtKB-KW"/>
</dbReference>
<dbReference type="GO" id="GO:0005615">
    <property type="term" value="C:extracellular space"/>
    <property type="evidence" value="ECO:0007669"/>
    <property type="project" value="TreeGrafter"/>
</dbReference>
<dbReference type="GO" id="GO:0048513">
    <property type="term" value="P:animal organ development"/>
    <property type="evidence" value="ECO:0007669"/>
    <property type="project" value="TreeGrafter"/>
</dbReference>
<feature type="region of interest" description="Disordered" evidence="11">
    <location>
        <begin position="1"/>
        <end position="47"/>
    </location>
</feature>
<dbReference type="Gene3D" id="2.10.25.10">
    <property type="entry name" value="Laminin"/>
    <property type="match status" value="1"/>
</dbReference>
<reference evidence="12" key="1">
    <citation type="journal article" date="2023" name="Science">
        <title>Genome structures resolve the early diversification of teleost fishes.</title>
        <authorList>
            <person name="Parey E."/>
            <person name="Louis A."/>
            <person name="Montfort J."/>
            <person name="Bouchez O."/>
            <person name="Roques C."/>
            <person name="Iampietro C."/>
            <person name="Lluch J."/>
            <person name="Castinel A."/>
            <person name="Donnadieu C."/>
            <person name="Desvignes T."/>
            <person name="Floi Bucao C."/>
            <person name="Jouanno E."/>
            <person name="Wen M."/>
            <person name="Mejri S."/>
            <person name="Dirks R."/>
            <person name="Jansen H."/>
            <person name="Henkel C."/>
            <person name="Chen W.J."/>
            <person name="Zahm M."/>
            <person name="Cabau C."/>
            <person name="Klopp C."/>
            <person name="Thompson A.W."/>
            <person name="Robinson-Rechavi M."/>
            <person name="Braasch I."/>
            <person name="Lecointre G."/>
            <person name="Bobe J."/>
            <person name="Postlethwait J.H."/>
            <person name="Berthelot C."/>
            <person name="Roest Crollius H."/>
            <person name="Guiguen Y."/>
        </authorList>
    </citation>
    <scope>NUCLEOTIDE SEQUENCE</scope>
    <source>
        <strain evidence="12">NC1722</strain>
    </source>
</reference>
<dbReference type="InterPro" id="IPR040180">
    <property type="entry name" value="Neuregulin"/>
</dbReference>
<evidence type="ECO:0000256" key="2">
    <source>
        <dbReference type="ARBA" id="ARBA00004613"/>
    </source>
</evidence>
<evidence type="ECO:0000256" key="10">
    <source>
        <dbReference type="ARBA" id="ARBA00023157"/>
    </source>
</evidence>
<dbReference type="GO" id="GO:0035556">
    <property type="term" value="P:intracellular signal transduction"/>
    <property type="evidence" value="ECO:0007669"/>
    <property type="project" value="TreeGrafter"/>
</dbReference>
<protein>
    <submittedName>
        <fullName evidence="12">Uncharacterized protein</fullName>
    </submittedName>
</protein>
<dbReference type="PANTHER" id="PTHR11100:SF18">
    <property type="entry name" value="PRO-NEUREGULIN-3, MEMBRANE-BOUND ISOFORM"/>
    <property type="match status" value="1"/>
</dbReference>
<sequence length="218" mass="23880">MLLASEVRERGWDRSERRGERRGTPCSAPSDEERGVPSLPYDPALDRGSNELFSGALDSIRPPPKHGLNWNLAEGRAARSLKRNGATPTSPPLRSEHFKPCRDKDLAYCLNEGECFVIETLTGSHKNCRGSSWGRHTSSALRAAVRRNLFPESGLDLWVAHRQAACWPHDQPTAKTCQNGTGRGRLATAARQLLCISEPAPGRTEDTDAVLMAADRGA</sequence>
<evidence type="ECO:0000256" key="1">
    <source>
        <dbReference type="ARBA" id="ARBA00004251"/>
    </source>
</evidence>
<keyword evidence="4" id="KW-0964">Secreted</keyword>
<dbReference type="AlphaFoldDB" id="A0AAD7TCX8"/>
<keyword evidence="13" id="KW-1185">Reference proteome</keyword>
<dbReference type="Proteomes" id="UP001221898">
    <property type="component" value="Unassembled WGS sequence"/>
</dbReference>
<keyword evidence="3" id="KW-1003">Cell membrane</keyword>
<comment type="caution">
    <text evidence="12">The sequence shown here is derived from an EMBL/GenBank/DDBJ whole genome shotgun (WGS) entry which is preliminary data.</text>
</comment>
<evidence type="ECO:0000256" key="11">
    <source>
        <dbReference type="SAM" id="MobiDB-lite"/>
    </source>
</evidence>
<keyword evidence="7" id="KW-1133">Transmembrane helix</keyword>
<keyword evidence="5" id="KW-0245">EGF-like domain</keyword>
<evidence type="ECO:0000313" key="13">
    <source>
        <dbReference type="Proteomes" id="UP001221898"/>
    </source>
</evidence>
<dbReference type="GO" id="GO:0045499">
    <property type="term" value="F:chemorepellent activity"/>
    <property type="evidence" value="ECO:0007669"/>
    <property type="project" value="TreeGrafter"/>
</dbReference>
<dbReference type="PANTHER" id="PTHR11100">
    <property type="entry name" value="HEREGULIN-NEUREGULIN FAMILY MEMBER"/>
    <property type="match status" value="1"/>
</dbReference>
<feature type="compositionally biased region" description="Basic and acidic residues" evidence="11">
    <location>
        <begin position="1"/>
        <end position="23"/>
    </location>
</feature>
<name>A0AAD7TCX8_9TELE</name>
<dbReference type="GO" id="GO:0005886">
    <property type="term" value="C:plasma membrane"/>
    <property type="evidence" value="ECO:0007669"/>
    <property type="project" value="UniProtKB-SubCell"/>
</dbReference>
<evidence type="ECO:0000313" key="12">
    <source>
        <dbReference type="EMBL" id="KAJ8417978.1"/>
    </source>
</evidence>
<organism evidence="12 13">
    <name type="scientific">Aldrovandia affinis</name>
    <dbReference type="NCBI Taxonomy" id="143900"/>
    <lineage>
        <taxon>Eukaryota</taxon>
        <taxon>Metazoa</taxon>
        <taxon>Chordata</taxon>
        <taxon>Craniata</taxon>
        <taxon>Vertebrata</taxon>
        <taxon>Euteleostomi</taxon>
        <taxon>Actinopterygii</taxon>
        <taxon>Neopterygii</taxon>
        <taxon>Teleostei</taxon>
        <taxon>Notacanthiformes</taxon>
        <taxon>Halosauridae</taxon>
        <taxon>Aldrovandia</taxon>
    </lineage>
</organism>